<evidence type="ECO:0000256" key="2">
    <source>
        <dbReference type="ARBA" id="ARBA00023012"/>
    </source>
</evidence>
<dbReference type="InterPro" id="IPR050595">
    <property type="entry name" value="Bact_response_regulator"/>
</dbReference>
<evidence type="ECO:0000313" key="6">
    <source>
        <dbReference type="Proteomes" id="UP000435649"/>
    </source>
</evidence>
<sequence>MAKYKGLIVDDSKGVRTTVAAMLQILGHDSDAAASVEEARKLMAEKQYDYMLLDMEIPLADGGEADTAIGPAFLMEIRRTRRKEVFPIIVITGRMLDKAEFAASLLWNGANDFIPKPFPMSGHTLEASILKFLEEAERFKISNPHPLVNTQNKTAWLTRNETNNKNVWTAISRKGNPHSVTLKKGSKQDLLLECIFKFYQNCSCIPHGDIMDACHWTDKDYFPVYSGERRPKRGISRSQFSILKKTLGIDYSYVGIGVAFLQPED</sequence>
<evidence type="ECO:0000313" key="5">
    <source>
        <dbReference type="EMBL" id="MST99616.1"/>
    </source>
</evidence>
<dbReference type="PROSITE" id="PS50110">
    <property type="entry name" value="RESPONSE_REGULATORY"/>
    <property type="match status" value="1"/>
</dbReference>
<dbReference type="SUPFAM" id="SSF52172">
    <property type="entry name" value="CheY-like"/>
    <property type="match status" value="1"/>
</dbReference>
<evidence type="ECO:0000256" key="1">
    <source>
        <dbReference type="ARBA" id="ARBA00022553"/>
    </source>
</evidence>
<dbReference type="Proteomes" id="UP000435649">
    <property type="component" value="Unassembled WGS sequence"/>
</dbReference>
<name>A0A844G8C3_9BACT</name>
<dbReference type="InterPro" id="IPR001789">
    <property type="entry name" value="Sig_transdc_resp-reg_receiver"/>
</dbReference>
<dbReference type="Pfam" id="PF00072">
    <property type="entry name" value="Response_reg"/>
    <property type="match status" value="1"/>
</dbReference>
<protein>
    <submittedName>
        <fullName evidence="5">Response regulator</fullName>
    </submittedName>
</protein>
<comment type="caution">
    <text evidence="5">The sequence shown here is derived from an EMBL/GenBank/DDBJ whole genome shotgun (WGS) entry which is preliminary data.</text>
</comment>
<accession>A0A844G8C3</accession>
<evidence type="ECO:0000259" key="4">
    <source>
        <dbReference type="PROSITE" id="PS50110"/>
    </source>
</evidence>
<keyword evidence="2" id="KW-0902">Two-component regulatory system</keyword>
<dbReference type="InterPro" id="IPR011006">
    <property type="entry name" value="CheY-like_superfamily"/>
</dbReference>
<reference evidence="5 6" key="1">
    <citation type="submission" date="2019-08" db="EMBL/GenBank/DDBJ databases">
        <title>In-depth cultivation of the pig gut microbiome towards novel bacterial diversity and tailored functional studies.</title>
        <authorList>
            <person name="Wylensek D."/>
            <person name="Hitch T.C.A."/>
            <person name="Clavel T."/>
        </authorList>
    </citation>
    <scope>NUCLEOTIDE SEQUENCE [LARGE SCALE GENOMIC DNA]</scope>
    <source>
        <strain evidence="5 6">BBE-744-WT-12</strain>
    </source>
</reference>
<gene>
    <name evidence="5" type="ORF">FYJ85_21540</name>
</gene>
<feature type="modified residue" description="4-aspartylphosphate" evidence="3">
    <location>
        <position position="54"/>
    </location>
</feature>
<feature type="domain" description="Response regulatory" evidence="4">
    <location>
        <begin position="5"/>
        <end position="131"/>
    </location>
</feature>
<dbReference type="AlphaFoldDB" id="A0A844G8C3"/>
<dbReference type="PANTHER" id="PTHR44591">
    <property type="entry name" value="STRESS RESPONSE REGULATOR PROTEIN 1"/>
    <property type="match status" value="1"/>
</dbReference>
<dbReference type="GO" id="GO:0000160">
    <property type="term" value="P:phosphorelay signal transduction system"/>
    <property type="evidence" value="ECO:0007669"/>
    <property type="project" value="UniProtKB-KW"/>
</dbReference>
<dbReference type="PANTHER" id="PTHR44591:SF14">
    <property type="entry name" value="PROTEIN PILG"/>
    <property type="match status" value="1"/>
</dbReference>
<dbReference type="EMBL" id="VUNS01000043">
    <property type="protein sequence ID" value="MST99616.1"/>
    <property type="molecule type" value="Genomic_DNA"/>
</dbReference>
<evidence type="ECO:0000256" key="3">
    <source>
        <dbReference type="PROSITE-ProRule" id="PRU00169"/>
    </source>
</evidence>
<proteinExistence type="predicted"/>
<dbReference type="CDD" id="cd00156">
    <property type="entry name" value="REC"/>
    <property type="match status" value="1"/>
</dbReference>
<dbReference type="SMART" id="SM00448">
    <property type="entry name" value="REC"/>
    <property type="match status" value="1"/>
</dbReference>
<dbReference type="Gene3D" id="3.40.50.2300">
    <property type="match status" value="1"/>
</dbReference>
<keyword evidence="1 3" id="KW-0597">Phosphoprotein</keyword>
<dbReference type="RefSeq" id="WP_154420788.1">
    <property type="nucleotide sequence ID" value="NZ_VUNS01000043.1"/>
</dbReference>
<keyword evidence="6" id="KW-1185">Reference proteome</keyword>
<organism evidence="5 6">
    <name type="scientific">Victivallis lenta</name>
    <dbReference type="NCBI Taxonomy" id="2606640"/>
    <lineage>
        <taxon>Bacteria</taxon>
        <taxon>Pseudomonadati</taxon>
        <taxon>Lentisphaerota</taxon>
        <taxon>Lentisphaeria</taxon>
        <taxon>Victivallales</taxon>
        <taxon>Victivallaceae</taxon>
        <taxon>Victivallis</taxon>
    </lineage>
</organism>